<comment type="caution">
    <text evidence="1">The sequence shown here is derived from an EMBL/GenBank/DDBJ whole genome shotgun (WGS) entry which is preliminary data.</text>
</comment>
<gene>
    <name evidence="1" type="ORF">PR048_012535</name>
</gene>
<protein>
    <submittedName>
        <fullName evidence="1">Uncharacterized protein</fullName>
    </submittedName>
</protein>
<dbReference type="EMBL" id="JARBHB010000004">
    <property type="protein sequence ID" value="KAJ8886324.1"/>
    <property type="molecule type" value="Genomic_DNA"/>
</dbReference>
<accession>A0ABQ9HPN4</accession>
<keyword evidence="2" id="KW-1185">Reference proteome</keyword>
<organism evidence="1 2">
    <name type="scientific">Dryococelus australis</name>
    <dbReference type="NCBI Taxonomy" id="614101"/>
    <lineage>
        <taxon>Eukaryota</taxon>
        <taxon>Metazoa</taxon>
        <taxon>Ecdysozoa</taxon>
        <taxon>Arthropoda</taxon>
        <taxon>Hexapoda</taxon>
        <taxon>Insecta</taxon>
        <taxon>Pterygota</taxon>
        <taxon>Neoptera</taxon>
        <taxon>Polyneoptera</taxon>
        <taxon>Phasmatodea</taxon>
        <taxon>Verophasmatodea</taxon>
        <taxon>Anareolatae</taxon>
        <taxon>Phasmatidae</taxon>
        <taxon>Eurycanthinae</taxon>
        <taxon>Dryococelus</taxon>
    </lineage>
</organism>
<evidence type="ECO:0000313" key="1">
    <source>
        <dbReference type="EMBL" id="KAJ8886324.1"/>
    </source>
</evidence>
<proteinExistence type="predicted"/>
<sequence>MRELEKKYPQEGAWTNMFIEQTLMKLTKERSRITHGRGMTDSQRVSGMLSHSTCSAVTMAIHLLTKSRHFDSQMPLFDPEKQCIRKTDKSALTRHIDGFIYDSASNMHCDTYHVLEYGTLFQLGVWPPAVTYSDLFLLYKNHIESNYGKVTVIFDGYTTSTIKDMEQSRRMKQSSPYTSVTIKAAFFEKKKLQQQRFINMLGTKLEEEGHWVIHSVSDADTNCTRFIKIQTCDSVTISQCNVRRKTAKKRNIRQMRETIGDEAFQTLVFVHSLTGCDSTSSLFRKRAAPAESRTRFALLGGEWSAHYTPRPLKINSAHDG</sequence>
<evidence type="ECO:0000313" key="2">
    <source>
        <dbReference type="Proteomes" id="UP001159363"/>
    </source>
</evidence>
<dbReference type="Proteomes" id="UP001159363">
    <property type="component" value="Chromosome X"/>
</dbReference>
<reference evidence="1 2" key="1">
    <citation type="submission" date="2023-02" db="EMBL/GenBank/DDBJ databases">
        <title>LHISI_Scaffold_Assembly.</title>
        <authorList>
            <person name="Stuart O.P."/>
            <person name="Cleave R."/>
            <person name="Magrath M.J.L."/>
            <person name="Mikheyev A.S."/>
        </authorList>
    </citation>
    <scope>NUCLEOTIDE SEQUENCE [LARGE SCALE GENOMIC DNA]</scope>
    <source>
        <strain evidence="1">Daus_M_001</strain>
        <tissue evidence="1">Leg muscle</tissue>
    </source>
</reference>
<name>A0ABQ9HPN4_9NEOP</name>